<dbReference type="PANTHER" id="PTHR10010">
    <property type="entry name" value="SOLUTE CARRIER FAMILY 34 SODIUM PHOSPHATE , MEMBER 2-RELATED"/>
    <property type="match status" value="1"/>
</dbReference>
<feature type="transmembrane region" description="Helical" evidence="6">
    <location>
        <begin position="86"/>
        <end position="107"/>
    </location>
</feature>
<feature type="domain" description="PhoU" evidence="7">
    <location>
        <begin position="468"/>
        <end position="543"/>
    </location>
</feature>
<gene>
    <name evidence="8" type="ORF">H8700_06645</name>
</gene>
<feature type="transmembrane region" description="Helical" evidence="6">
    <location>
        <begin position="252"/>
        <end position="274"/>
    </location>
</feature>
<feature type="transmembrane region" description="Helical" evidence="6">
    <location>
        <begin position="286"/>
        <end position="308"/>
    </location>
</feature>
<evidence type="ECO:0000313" key="8">
    <source>
        <dbReference type="EMBL" id="MBC8557381.1"/>
    </source>
</evidence>
<dbReference type="InterPro" id="IPR004633">
    <property type="entry name" value="NaPi_cotrn-rel/YqeW-like"/>
</dbReference>
<feature type="transmembrane region" description="Helical" evidence="6">
    <location>
        <begin position="219"/>
        <end position="240"/>
    </location>
</feature>
<accession>A0ABR7MUA2</accession>
<dbReference type="PANTHER" id="PTHR10010:SF46">
    <property type="entry name" value="SODIUM-DEPENDENT PHOSPHATE TRANSPORT PROTEIN 2B"/>
    <property type="match status" value="1"/>
</dbReference>
<dbReference type="RefSeq" id="WP_249304497.1">
    <property type="nucleotide sequence ID" value="NZ_JACRSW010000027.1"/>
</dbReference>
<dbReference type="Pfam" id="PF02690">
    <property type="entry name" value="Na_Pi_cotrans"/>
    <property type="match status" value="1"/>
</dbReference>
<comment type="subcellular location">
    <subcellularLocation>
        <location evidence="1">Cell membrane</location>
        <topology evidence="1">Multi-pass membrane protein</topology>
    </subcellularLocation>
</comment>
<evidence type="ECO:0000256" key="2">
    <source>
        <dbReference type="ARBA" id="ARBA00022475"/>
    </source>
</evidence>
<feature type="domain" description="PhoU" evidence="7">
    <location>
        <begin position="358"/>
        <end position="441"/>
    </location>
</feature>
<keyword evidence="4 6" id="KW-1133">Transmembrane helix</keyword>
<dbReference type="Gene3D" id="1.20.58.220">
    <property type="entry name" value="Phosphate transport system protein phou homolog 2, domain 2"/>
    <property type="match status" value="1"/>
</dbReference>
<keyword evidence="5 6" id="KW-0472">Membrane</keyword>
<evidence type="ECO:0000256" key="4">
    <source>
        <dbReference type="ARBA" id="ARBA00022989"/>
    </source>
</evidence>
<keyword evidence="2" id="KW-1003">Cell membrane</keyword>
<evidence type="ECO:0000256" key="6">
    <source>
        <dbReference type="SAM" id="Phobius"/>
    </source>
</evidence>
<proteinExistence type="predicted"/>
<feature type="transmembrane region" description="Helical" evidence="6">
    <location>
        <begin position="148"/>
        <end position="166"/>
    </location>
</feature>
<dbReference type="EMBL" id="JACRSW010000027">
    <property type="protein sequence ID" value="MBC8557381.1"/>
    <property type="molecule type" value="Genomic_DNA"/>
</dbReference>
<sequence length="585" mass="64177">MNFFNVLTMLGGLALFLYGMHIMGDGLAKMSGGKLEMILEKFTAKPITAVLLGAGVTAVIQSSSATTVMVVGFVNSGIMQLKQAVGIIMGANIGTTITSWILSLTGIEGENFVIQMLKPSSFAPILALIGVCLLLFTKSNKKKDIGSILAGFAILMIGMDTMSGAVKPLAELDGFKNLFLMFENPVLGVVAGAVLTAIIQSSSASVGILQALCLTGSVSYASALPIIMGQNIGTCVTALISGIGATKNAKRAAFVHFYFNLIGTVLFMAVFYLINVVYPFHFLNQAANVTGIAVIHSLFNVVATVSLLPFRNGLVKLATWTIRDDATEEKKDGLALLDERFLEKPSFAIAQAKKAAVEMAQDSVGALNKAIDLFKNYDKEKVKLVSELEDKVDHYEDELGTYLMKLSNADLSQKDSQTVSLLLHCIGDFERISDHACNLMDSAKEFHGKKEDFSDKAKEELNIYEKAIREIVSMTYQVFETESVELATQVEPLEEVIDTLNDEVKKKHVKRLRKGKCTIELGFILSDITTNYERIADHCSNIAVCLIQTKEDGYETHEYLDSLKANEDPEFTERYRYYRKKFKLP</sequence>
<comment type="caution">
    <text evidence="8">The sequence shown here is derived from an EMBL/GenBank/DDBJ whole genome shotgun (WGS) entry which is preliminary data.</text>
</comment>
<keyword evidence="9" id="KW-1185">Reference proteome</keyword>
<name>A0ABR7MUA2_9FIRM</name>
<reference evidence="8 9" key="1">
    <citation type="submission" date="2020-08" db="EMBL/GenBank/DDBJ databases">
        <title>Genome public.</title>
        <authorList>
            <person name="Liu C."/>
            <person name="Sun Q."/>
        </authorList>
    </citation>
    <scope>NUCLEOTIDE SEQUENCE [LARGE SCALE GENOMIC DNA]</scope>
    <source>
        <strain evidence="8 9">BX3</strain>
    </source>
</reference>
<dbReference type="InterPro" id="IPR003841">
    <property type="entry name" value="Na/Pi_transpt"/>
</dbReference>
<evidence type="ECO:0000313" key="9">
    <source>
        <dbReference type="Proteomes" id="UP000637513"/>
    </source>
</evidence>
<organism evidence="8 9">
    <name type="scientific">Jutongia hominis</name>
    <dbReference type="NCBI Taxonomy" id="2763664"/>
    <lineage>
        <taxon>Bacteria</taxon>
        <taxon>Bacillati</taxon>
        <taxon>Bacillota</taxon>
        <taxon>Clostridia</taxon>
        <taxon>Lachnospirales</taxon>
        <taxon>Lachnospiraceae</taxon>
        <taxon>Jutongia</taxon>
    </lineage>
</organism>
<evidence type="ECO:0000256" key="3">
    <source>
        <dbReference type="ARBA" id="ARBA00022692"/>
    </source>
</evidence>
<feature type="transmembrane region" description="Helical" evidence="6">
    <location>
        <begin position="178"/>
        <end position="199"/>
    </location>
</feature>
<feature type="transmembrane region" description="Helical" evidence="6">
    <location>
        <begin position="6"/>
        <end position="28"/>
    </location>
</feature>
<dbReference type="NCBIfam" id="TIGR00704">
    <property type="entry name" value="NaPi_cotrn_rel"/>
    <property type="match status" value="1"/>
</dbReference>
<keyword evidence="3 6" id="KW-0812">Transmembrane</keyword>
<dbReference type="InterPro" id="IPR038078">
    <property type="entry name" value="PhoU-like_sf"/>
</dbReference>
<dbReference type="NCBIfam" id="NF037997">
    <property type="entry name" value="Na_Pi_symport"/>
    <property type="match status" value="1"/>
</dbReference>
<dbReference type="InterPro" id="IPR026022">
    <property type="entry name" value="PhoU_dom"/>
</dbReference>
<evidence type="ECO:0000259" key="7">
    <source>
        <dbReference type="Pfam" id="PF01895"/>
    </source>
</evidence>
<feature type="transmembrane region" description="Helical" evidence="6">
    <location>
        <begin position="49"/>
        <end position="74"/>
    </location>
</feature>
<evidence type="ECO:0000256" key="5">
    <source>
        <dbReference type="ARBA" id="ARBA00023136"/>
    </source>
</evidence>
<feature type="transmembrane region" description="Helical" evidence="6">
    <location>
        <begin position="119"/>
        <end position="136"/>
    </location>
</feature>
<dbReference type="Pfam" id="PF01895">
    <property type="entry name" value="PhoU"/>
    <property type="match status" value="2"/>
</dbReference>
<dbReference type="Proteomes" id="UP000637513">
    <property type="component" value="Unassembled WGS sequence"/>
</dbReference>
<evidence type="ECO:0000256" key="1">
    <source>
        <dbReference type="ARBA" id="ARBA00004651"/>
    </source>
</evidence>
<dbReference type="SUPFAM" id="SSF109755">
    <property type="entry name" value="PhoU-like"/>
    <property type="match status" value="1"/>
</dbReference>
<protein>
    <submittedName>
        <fullName evidence="8">Na/Pi cotransporter family protein</fullName>
    </submittedName>
</protein>